<name>A0A2S5A900_9SPHI</name>
<protein>
    <submittedName>
        <fullName evidence="4">tRNA (N6-threonylcarbamoyladenosine(37)-N6)-methyltransferase TrmO</fullName>
    </submittedName>
</protein>
<dbReference type="PROSITE" id="PS01318">
    <property type="entry name" value="TSAA_1"/>
    <property type="match status" value="1"/>
</dbReference>
<dbReference type="AlphaFoldDB" id="A0A2S5A900"/>
<dbReference type="Gene3D" id="2.40.30.70">
    <property type="entry name" value="YaeB-like"/>
    <property type="match status" value="1"/>
</dbReference>
<dbReference type="EMBL" id="PQVF01000001">
    <property type="protein sequence ID" value="POY39058.1"/>
    <property type="molecule type" value="Genomic_DNA"/>
</dbReference>
<accession>A0A2S5A900</accession>
<evidence type="ECO:0000256" key="2">
    <source>
        <dbReference type="ARBA" id="ARBA00033753"/>
    </source>
</evidence>
<dbReference type="InterPro" id="IPR023368">
    <property type="entry name" value="UPF0066_cons_site"/>
</dbReference>
<organism evidence="4 5">
    <name type="scientific">Solitalea longa</name>
    <dbReference type="NCBI Taxonomy" id="2079460"/>
    <lineage>
        <taxon>Bacteria</taxon>
        <taxon>Pseudomonadati</taxon>
        <taxon>Bacteroidota</taxon>
        <taxon>Sphingobacteriia</taxon>
        <taxon>Sphingobacteriales</taxon>
        <taxon>Sphingobacteriaceae</taxon>
        <taxon>Solitalea</taxon>
    </lineage>
</organism>
<sequence>MTPFSFQPIGIVHSPFKEKFGIPRQPGLAPSSTAVIELVPPFNLTETVEGLSQFSHVWVTFVFHATAERGWTPTVRPPRLGGNEHVGVFATRSTHRPNPIGLSVAELGKIETENGKVLIQLRNIDLMDGTPVLDIKPYLPYADAIPGAKGGYASDAPSQKLSVRFSAKAETDLQTNPQLKQLITEIISLDPRPAYKSAKADEKIYGIAIGDVDVKFTIESGIATVIEIINFK</sequence>
<evidence type="ECO:0000259" key="3">
    <source>
        <dbReference type="PROSITE" id="PS51668"/>
    </source>
</evidence>
<dbReference type="PROSITE" id="PS51668">
    <property type="entry name" value="TSAA_2"/>
    <property type="match status" value="1"/>
</dbReference>
<dbReference type="InterPro" id="IPR040372">
    <property type="entry name" value="YaeB-like"/>
</dbReference>
<dbReference type="PANTHER" id="PTHR12818">
    <property type="entry name" value="TRNA (ADENINE(37)-N6)-METHYLTRANSFERASE"/>
    <property type="match status" value="1"/>
</dbReference>
<dbReference type="Pfam" id="PF18389">
    <property type="entry name" value="TrmO_C"/>
    <property type="match status" value="1"/>
</dbReference>
<keyword evidence="1" id="KW-0949">S-adenosyl-L-methionine</keyword>
<dbReference type="InterPro" id="IPR023370">
    <property type="entry name" value="TrmO-like_N"/>
</dbReference>
<keyword evidence="4" id="KW-0808">Transferase</keyword>
<dbReference type="GO" id="GO:0089715">
    <property type="term" value="F:tRNA (L-threonylcarbamoyladenosine(37)-C2) methyltransferase activity"/>
    <property type="evidence" value="ECO:0007669"/>
    <property type="project" value="TreeGrafter"/>
</dbReference>
<dbReference type="InterPro" id="IPR041369">
    <property type="entry name" value="TrmO_C"/>
</dbReference>
<dbReference type="SUPFAM" id="SSF118196">
    <property type="entry name" value="YaeB-like"/>
    <property type="match status" value="1"/>
</dbReference>
<evidence type="ECO:0000313" key="5">
    <source>
        <dbReference type="Proteomes" id="UP000236893"/>
    </source>
</evidence>
<dbReference type="CDD" id="cd09281">
    <property type="entry name" value="UPF0066"/>
    <property type="match status" value="1"/>
</dbReference>
<feature type="domain" description="TsaA-like" evidence="3">
    <location>
        <begin position="6"/>
        <end position="147"/>
    </location>
</feature>
<dbReference type="OrthoDB" id="9804309at2"/>
<evidence type="ECO:0000313" key="4">
    <source>
        <dbReference type="EMBL" id="POY39058.1"/>
    </source>
</evidence>
<dbReference type="InterPro" id="IPR036414">
    <property type="entry name" value="YaeB_N_sf"/>
</dbReference>
<keyword evidence="5" id="KW-1185">Reference proteome</keyword>
<evidence type="ECO:0000256" key="1">
    <source>
        <dbReference type="ARBA" id="ARBA00022691"/>
    </source>
</evidence>
<dbReference type="InterPro" id="IPR036413">
    <property type="entry name" value="YaeB-like_sf"/>
</dbReference>
<dbReference type="Pfam" id="PF01980">
    <property type="entry name" value="TrmO_N"/>
    <property type="match status" value="1"/>
</dbReference>
<dbReference type="NCBIfam" id="TIGR00104">
    <property type="entry name" value="tRNA_TsaA"/>
    <property type="match status" value="1"/>
</dbReference>
<reference evidence="4 5" key="1">
    <citation type="submission" date="2018-01" db="EMBL/GenBank/DDBJ databases">
        <authorList>
            <person name="Gaut B.S."/>
            <person name="Morton B.R."/>
            <person name="Clegg M.T."/>
            <person name="Duvall M.R."/>
        </authorList>
    </citation>
    <scope>NUCLEOTIDE SEQUENCE [LARGE SCALE GENOMIC DNA]</scope>
    <source>
        <strain evidence="4 5">HR-AV</strain>
    </source>
</reference>
<dbReference type="FunFam" id="2.40.30.70:FF:000001">
    <property type="entry name" value="tRNA (N6-threonylcarbamoyladenosine(37)-N6)-methyltransferase TrmO"/>
    <property type="match status" value="1"/>
</dbReference>
<dbReference type="PANTHER" id="PTHR12818:SF0">
    <property type="entry name" value="TRNA (ADENINE(37)-N6)-METHYLTRANSFERASE"/>
    <property type="match status" value="1"/>
</dbReference>
<comment type="caution">
    <text evidence="4">The sequence shown here is derived from an EMBL/GenBank/DDBJ whole genome shotgun (WGS) entry which is preliminary data.</text>
</comment>
<dbReference type="Gene3D" id="3.30.2310.10">
    <property type="entry name" value="YaeB-like"/>
    <property type="match status" value="1"/>
</dbReference>
<gene>
    <name evidence="4" type="primary">tsaA</name>
    <name evidence="4" type="ORF">C3K47_00735</name>
</gene>
<dbReference type="RefSeq" id="WP_103787161.1">
    <property type="nucleotide sequence ID" value="NZ_PQVF01000001.1"/>
</dbReference>
<dbReference type="Proteomes" id="UP000236893">
    <property type="component" value="Unassembled WGS sequence"/>
</dbReference>
<dbReference type="GO" id="GO:0032259">
    <property type="term" value="P:methylation"/>
    <property type="evidence" value="ECO:0007669"/>
    <property type="project" value="UniProtKB-KW"/>
</dbReference>
<keyword evidence="4" id="KW-0489">Methyltransferase</keyword>
<proteinExistence type="inferred from homology"/>
<comment type="similarity">
    <text evidence="2">Belongs to the tRNA methyltransferase O family.</text>
</comment>